<dbReference type="Proteomes" id="UP001472978">
    <property type="component" value="Unassembled WGS sequence"/>
</dbReference>
<protein>
    <recommendedName>
        <fullName evidence="3">DUF4143 domain-containing protein</fullName>
    </recommendedName>
</protein>
<sequence>MALQAYDFSALSTDLQDWMARRFLEPIVNIEGGWEYWVQIDFPAWLDVNNATQYDFRREVTGVIQNARLDWLVNSQVPGGHVTAVEIKAQTHKYVNSRFLADVLSDVQKLSGLGRNYNKLMLAAVIDPAVEETLTGQHGFVPVAQYGGTVRFLALTV</sequence>
<dbReference type="EMBL" id="JBEGCI010000022">
    <property type="protein sequence ID" value="MEQ6890451.1"/>
    <property type="molecule type" value="Genomic_DNA"/>
</dbReference>
<comment type="caution">
    <text evidence="1">The sequence shown here is derived from an EMBL/GenBank/DDBJ whole genome shotgun (WGS) entry which is preliminary data.</text>
</comment>
<keyword evidence="2" id="KW-1185">Reference proteome</keyword>
<proteinExistence type="predicted"/>
<evidence type="ECO:0000313" key="2">
    <source>
        <dbReference type="Proteomes" id="UP001472978"/>
    </source>
</evidence>
<reference evidence="1 2" key="1">
    <citation type="submission" date="2024-05" db="EMBL/GenBank/DDBJ databases">
        <title>Halomonas sp. CS7 16S ribosomal RNA gene Genome sequencing and assembly.</title>
        <authorList>
            <person name="Yook S."/>
        </authorList>
    </citation>
    <scope>NUCLEOTIDE SEQUENCE [LARGE SCALE GENOMIC DNA]</scope>
    <source>
        <strain evidence="1 2">CS7</strain>
    </source>
</reference>
<gene>
    <name evidence="1" type="ORF">ABE957_17390</name>
</gene>
<evidence type="ECO:0000313" key="1">
    <source>
        <dbReference type="EMBL" id="MEQ6890451.1"/>
    </source>
</evidence>
<organism evidence="1 2">
    <name type="scientific">Halomonas pelophila</name>
    <dbReference type="NCBI Taxonomy" id="3151122"/>
    <lineage>
        <taxon>Bacteria</taxon>
        <taxon>Pseudomonadati</taxon>
        <taxon>Pseudomonadota</taxon>
        <taxon>Gammaproteobacteria</taxon>
        <taxon>Oceanospirillales</taxon>
        <taxon>Halomonadaceae</taxon>
        <taxon>Halomonas</taxon>
    </lineage>
</organism>
<accession>A0ABV1NCM2</accession>
<name>A0ABV1NCM2_9GAMM</name>
<dbReference type="RefSeq" id="WP_349759933.1">
    <property type="nucleotide sequence ID" value="NZ_JBEGCI010000022.1"/>
</dbReference>
<evidence type="ECO:0008006" key="3">
    <source>
        <dbReference type="Google" id="ProtNLM"/>
    </source>
</evidence>